<dbReference type="OrthoDB" id="2851338at2759"/>
<sequence>MVAKPQWSGAGIVQGFFSPKAGSELMQETLDEWFKEISVPSIVKENVVTLASTWKAANPAYPKQNMILYEMPDLAPMRERLENYPTRADGNLETEFRILALEQYYETEKHPKDATTTIIYAAMQPGPGGEADLDRWYREEHNEQMSKEPAWKRTIRYRLLFQTRNDGKEPQGYDFLASHEFGEGNQLGKDVQPLQPMTDWTKKAMSECKAIDAAIYHKVDPSLEILVQASRSHANFPQMASFTPSPN</sequence>
<dbReference type="Proteomes" id="UP000244855">
    <property type="component" value="Unassembled WGS sequence"/>
</dbReference>
<evidence type="ECO:0000313" key="2">
    <source>
        <dbReference type="Proteomes" id="UP000244855"/>
    </source>
</evidence>
<dbReference type="AlphaFoldDB" id="A0A2V1D922"/>
<keyword evidence="2" id="KW-1185">Reference proteome</keyword>
<protein>
    <submittedName>
        <fullName evidence="1">Uncharacterized protein</fullName>
    </submittedName>
</protein>
<gene>
    <name evidence="1" type="ORF">DM02DRAFT_602184</name>
</gene>
<evidence type="ECO:0000313" key="1">
    <source>
        <dbReference type="EMBL" id="PVH94636.1"/>
    </source>
</evidence>
<reference evidence="1 2" key="1">
    <citation type="journal article" date="2018" name="Sci. Rep.">
        <title>Comparative genomics provides insights into the lifestyle and reveals functional heterogeneity of dark septate endophytic fungi.</title>
        <authorList>
            <person name="Knapp D.G."/>
            <person name="Nemeth J.B."/>
            <person name="Barry K."/>
            <person name="Hainaut M."/>
            <person name="Henrissat B."/>
            <person name="Johnson J."/>
            <person name="Kuo A."/>
            <person name="Lim J.H.P."/>
            <person name="Lipzen A."/>
            <person name="Nolan M."/>
            <person name="Ohm R.A."/>
            <person name="Tamas L."/>
            <person name="Grigoriev I.V."/>
            <person name="Spatafora J.W."/>
            <person name="Nagy L.G."/>
            <person name="Kovacs G.M."/>
        </authorList>
    </citation>
    <scope>NUCLEOTIDE SEQUENCE [LARGE SCALE GENOMIC DNA]</scope>
    <source>
        <strain evidence="1 2">DSE2036</strain>
    </source>
</reference>
<dbReference type="EMBL" id="KZ805526">
    <property type="protein sequence ID" value="PVH94636.1"/>
    <property type="molecule type" value="Genomic_DNA"/>
</dbReference>
<name>A0A2V1D922_9PLEO</name>
<accession>A0A2V1D922</accession>
<proteinExistence type="predicted"/>
<organism evidence="1 2">
    <name type="scientific">Periconia macrospinosa</name>
    <dbReference type="NCBI Taxonomy" id="97972"/>
    <lineage>
        <taxon>Eukaryota</taxon>
        <taxon>Fungi</taxon>
        <taxon>Dikarya</taxon>
        <taxon>Ascomycota</taxon>
        <taxon>Pezizomycotina</taxon>
        <taxon>Dothideomycetes</taxon>
        <taxon>Pleosporomycetidae</taxon>
        <taxon>Pleosporales</taxon>
        <taxon>Massarineae</taxon>
        <taxon>Periconiaceae</taxon>
        <taxon>Periconia</taxon>
    </lineage>
</organism>